<proteinExistence type="predicted"/>
<gene>
    <name evidence="2" type="ORF">Cfor_03872</name>
</gene>
<name>A0A6L2QCV5_COPFO</name>
<dbReference type="Proteomes" id="UP000502823">
    <property type="component" value="Unassembled WGS sequence"/>
</dbReference>
<dbReference type="EMBL" id="BLKM01001271">
    <property type="protein sequence ID" value="GFG39887.1"/>
    <property type="molecule type" value="Genomic_DNA"/>
</dbReference>
<keyword evidence="3" id="KW-1185">Reference proteome</keyword>
<accession>A0A6L2QCV5</accession>
<dbReference type="InParanoid" id="A0A6L2QCV5"/>
<feature type="region of interest" description="Disordered" evidence="1">
    <location>
        <begin position="115"/>
        <end position="137"/>
    </location>
</feature>
<comment type="caution">
    <text evidence="2">The sequence shown here is derived from an EMBL/GenBank/DDBJ whole genome shotgun (WGS) entry which is preliminary data.</text>
</comment>
<dbReference type="OrthoDB" id="10264848at2759"/>
<protein>
    <submittedName>
        <fullName evidence="2">Uncharacterized protein</fullName>
    </submittedName>
</protein>
<reference evidence="3" key="1">
    <citation type="submission" date="2020-01" db="EMBL/GenBank/DDBJ databases">
        <title>Draft genome sequence of the Termite Coptotermes fromosanus.</title>
        <authorList>
            <person name="Itakura S."/>
            <person name="Yosikawa Y."/>
            <person name="Umezawa K."/>
        </authorList>
    </citation>
    <scope>NUCLEOTIDE SEQUENCE [LARGE SCALE GENOMIC DNA]</scope>
</reference>
<evidence type="ECO:0000256" key="1">
    <source>
        <dbReference type="SAM" id="MobiDB-lite"/>
    </source>
</evidence>
<evidence type="ECO:0000313" key="3">
    <source>
        <dbReference type="Proteomes" id="UP000502823"/>
    </source>
</evidence>
<organism evidence="2 3">
    <name type="scientific">Coptotermes formosanus</name>
    <name type="common">Formosan subterranean termite</name>
    <dbReference type="NCBI Taxonomy" id="36987"/>
    <lineage>
        <taxon>Eukaryota</taxon>
        <taxon>Metazoa</taxon>
        <taxon>Ecdysozoa</taxon>
        <taxon>Arthropoda</taxon>
        <taxon>Hexapoda</taxon>
        <taxon>Insecta</taxon>
        <taxon>Pterygota</taxon>
        <taxon>Neoptera</taxon>
        <taxon>Polyneoptera</taxon>
        <taxon>Dictyoptera</taxon>
        <taxon>Blattodea</taxon>
        <taxon>Blattoidea</taxon>
        <taxon>Termitoidae</taxon>
        <taxon>Rhinotermitidae</taxon>
        <taxon>Coptotermes</taxon>
    </lineage>
</organism>
<evidence type="ECO:0000313" key="2">
    <source>
        <dbReference type="EMBL" id="GFG39887.1"/>
    </source>
</evidence>
<feature type="non-terminal residue" evidence="2">
    <location>
        <position position="511"/>
    </location>
</feature>
<sequence length="511" mass="58728">MSDENIRRRVVNSFRKAIDFEQQNNDVEAYRNYLEGLALVAAALQQDAESSWSLGNPSLTPKERSSLIGFAKQSVDRLILLLEKQDHGRSNVFKATTQVLDNEGAKRNYKDLPTEGTAEQKSLAIGTSPKQQTVRRGAACEQNNSTRCDESPIACMQRENKLLVARYSSRLKAASTAIQRQNLQLELERRLTENAAIARQRQEVWEQHRSEVAARCHKIADVKFQITEKIESGTITETDFKKQRLYAAALQYEEENSWLKRSKQDLLFRQQDEKFQRDIINQILLDRVHPYGSLLCQMQYAVIDKVNPMITKHQALLVQRYGTASCISKNSSDTRHHILPGIDHDMCNLSMDDSNNHETMRNQDVNEETIAQVEWQAFYRHFQNIAIDIKQDIKLLETLLIGLLEPLNTEKGRIIIMEVLHQVYFAPIKSYLIFLLRLITHEDELQFEAVMLMKAENSEMVEVEEDIKRQVCAMLQHLTSLHSPCQMLDSLVSLLKVLASTSDENNHCKSL</sequence>
<dbReference type="AlphaFoldDB" id="A0A6L2QCV5"/>